<organism evidence="1 2">
    <name type="scientific">Helicobacter heilmannii</name>
    <dbReference type="NCBI Taxonomy" id="35817"/>
    <lineage>
        <taxon>Bacteria</taxon>
        <taxon>Pseudomonadati</taxon>
        <taxon>Campylobacterota</taxon>
        <taxon>Epsilonproteobacteria</taxon>
        <taxon>Campylobacterales</taxon>
        <taxon>Helicobacteraceae</taxon>
        <taxon>Helicobacter</taxon>
    </lineage>
</organism>
<sequence>MLNGKLSQIQLQELHTALNNTGSKHETLVQVMDSLNSLSLVADNSSSVVINNPTASIYAGTSSWITQSLANQQSYNQQTNMGNLVQAQALGNAITYTANEQTLSSMVSSSTLSSILNDVINETGTNHWFGNSYSGNGASTNLQAFFSIFCVPHNIQKDHSTTI</sequence>
<keyword evidence="2" id="KW-1185">Reference proteome</keyword>
<accession>A0A0K2YAW1</accession>
<dbReference type="AlphaFoldDB" id="A0A0K2YAW1"/>
<dbReference type="EMBL" id="CDMK01000001">
    <property type="protein sequence ID" value="CRI34130.1"/>
    <property type="molecule type" value="Genomic_DNA"/>
</dbReference>
<evidence type="ECO:0000313" key="2">
    <source>
        <dbReference type="Proteomes" id="UP000046090"/>
    </source>
</evidence>
<proteinExistence type="predicted"/>
<dbReference type="Proteomes" id="UP000046090">
    <property type="component" value="Unassembled WGS sequence"/>
</dbReference>
<name>A0A0K2YAW1_HELHE</name>
<evidence type="ECO:0000313" key="1">
    <source>
        <dbReference type="EMBL" id="CRI34130.1"/>
    </source>
</evidence>
<protein>
    <submittedName>
        <fullName evidence="1">Uncharacterized protein</fullName>
    </submittedName>
</protein>
<reference evidence="2" key="1">
    <citation type="submission" date="2014-12" db="EMBL/GenBank/DDBJ databases">
        <authorList>
            <person name="Smet A."/>
        </authorList>
    </citation>
    <scope>NUCLEOTIDE SEQUENCE [LARGE SCALE GENOMIC DNA]</scope>
</reference>
<gene>
    <name evidence="1" type="ORF">HHE01_09760</name>
</gene>